<dbReference type="AlphaFoldDB" id="A0AAV6S1V5"/>
<sequence>MLPKLYFDMTHLILTAEWRSGSRRTLSETTSSSLPAQAELSVPLCISTERAESTLRPARLKGEKTRAGAFVEAGGGDRRGTRSGLRVWIQVLLSH</sequence>
<keyword evidence="2" id="KW-1185">Reference proteome</keyword>
<reference evidence="1 2" key="1">
    <citation type="journal article" date="2021" name="Sci. Rep.">
        <title>Chromosome anchoring in Senegalese sole (Solea senegalensis) reveals sex-associated markers and genome rearrangements in flatfish.</title>
        <authorList>
            <person name="Guerrero-Cozar I."/>
            <person name="Gomez-Garrido J."/>
            <person name="Berbel C."/>
            <person name="Martinez-Blanch J.F."/>
            <person name="Alioto T."/>
            <person name="Claros M.G."/>
            <person name="Gagnaire P.A."/>
            <person name="Manchado M."/>
        </authorList>
    </citation>
    <scope>NUCLEOTIDE SEQUENCE [LARGE SCALE GENOMIC DNA]</scope>
    <source>
        <strain evidence="1">Sse05_10M</strain>
    </source>
</reference>
<protein>
    <submittedName>
        <fullName evidence="1">Uncharacterized protein</fullName>
    </submittedName>
</protein>
<dbReference type="Proteomes" id="UP000693946">
    <property type="component" value="Linkage Group LG16"/>
</dbReference>
<comment type="caution">
    <text evidence="1">The sequence shown here is derived from an EMBL/GenBank/DDBJ whole genome shotgun (WGS) entry which is preliminary data.</text>
</comment>
<evidence type="ECO:0000313" key="2">
    <source>
        <dbReference type="Proteomes" id="UP000693946"/>
    </source>
</evidence>
<gene>
    <name evidence="1" type="ORF">JOB18_049690</name>
</gene>
<evidence type="ECO:0000313" key="1">
    <source>
        <dbReference type="EMBL" id="KAG7511417.1"/>
    </source>
</evidence>
<proteinExistence type="predicted"/>
<organism evidence="1 2">
    <name type="scientific">Solea senegalensis</name>
    <name type="common">Senegalese sole</name>
    <dbReference type="NCBI Taxonomy" id="28829"/>
    <lineage>
        <taxon>Eukaryota</taxon>
        <taxon>Metazoa</taxon>
        <taxon>Chordata</taxon>
        <taxon>Craniata</taxon>
        <taxon>Vertebrata</taxon>
        <taxon>Euteleostomi</taxon>
        <taxon>Actinopterygii</taxon>
        <taxon>Neopterygii</taxon>
        <taxon>Teleostei</taxon>
        <taxon>Neoteleostei</taxon>
        <taxon>Acanthomorphata</taxon>
        <taxon>Carangaria</taxon>
        <taxon>Pleuronectiformes</taxon>
        <taxon>Pleuronectoidei</taxon>
        <taxon>Soleidae</taxon>
        <taxon>Solea</taxon>
    </lineage>
</organism>
<name>A0AAV6S1V5_SOLSE</name>
<accession>A0AAV6S1V5</accession>
<dbReference type="EMBL" id="JAGKHQ010000008">
    <property type="protein sequence ID" value="KAG7511417.1"/>
    <property type="molecule type" value="Genomic_DNA"/>
</dbReference>